<dbReference type="PANTHER" id="PTHR43056:SF5">
    <property type="entry name" value="PEPTIDASE S9 PROLYL OLIGOPEPTIDASE CATALYTIC DOMAIN-CONTAINING PROTEIN"/>
    <property type="match status" value="1"/>
</dbReference>
<accession>A0A1D9GRV5</accession>
<gene>
    <name evidence="2" type="ORF">BKP64_17955</name>
</gene>
<dbReference type="PANTHER" id="PTHR43056">
    <property type="entry name" value="PEPTIDASE S9 PROLYL OLIGOPEPTIDASE"/>
    <property type="match status" value="1"/>
</dbReference>
<dbReference type="EMBL" id="CP017715">
    <property type="protein sequence ID" value="AOY90367.1"/>
    <property type="molecule type" value="Genomic_DNA"/>
</dbReference>
<dbReference type="Proteomes" id="UP000177445">
    <property type="component" value="Chromosome"/>
</dbReference>
<keyword evidence="3" id="KW-1185">Reference proteome</keyword>
<dbReference type="InterPro" id="IPR050585">
    <property type="entry name" value="Xaa-Pro_dipeptidyl-ppase/CocE"/>
</dbReference>
<sequence length="621" mass="67736">MTSGDSAPCLSAWDAASSLRQFGDLSVSERGVFWLTFEPSVGGTVITALDAGGSCRPLDQSLAIRSRVNGYGGGALCAGSDCLYAVSEEQQIVRLDLASHKSQVLAGSGPDCFGGLVADTARQRVLAVRETAAGQQLVAVDNQGCLELLHQGEDFYGAPVLSSDGRQIAWISWQLPDMPWIRSTLWTAALDEQGVLGDARAWSAPIDGSIQQPVFDGDDLWVLSDHDGWWQPFRFVAHHGIGVWLKGEAPDLDHASAPWQLGEHHHCHFPGGGWLRVRYSQGGGELWLRQPGAREPVRLARAYGDFRCLQTYGECIYCIARSANTMDAVLQIHPETGEVNVLAGGEPPWSSRSVVQPLRFEIPSDEAVEFPVSGFFYCQKTPGDAPPALILIAHGGPTSAAYPVFNPQVQFWCQRGFAVAEVNYRGSSGFGRAYRMALAGRWGEADVEDMERAADHLSGHGLASREKVFIQGRSSGGYTALMAMIQSDRFAGGASLFGVTDPLRLRAMTHRFESGYLDWLLGSPAAFPDRWHERTPLNRAAAISAPVIFFQGGRDQVVVPEQTRAMVSAIKAAGGFPQLHWFEEEGHGFRQQANQAGVLEWLFSFYRKHSLKADDHAEHLS</sequence>
<dbReference type="AlphaFoldDB" id="A0A1D9GRV5"/>
<dbReference type="Gene3D" id="3.40.50.1820">
    <property type="entry name" value="alpha/beta hydrolase"/>
    <property type="match status" value="1"/>
</dbReference>
<dbReference type="SUPFAM" id="SSF82171">
    <property type="entry name" value="DPP6 N-terminal domain-like"/>
    <property type="match status" value="1"/>
</dbReference>
<dbReference type="Pfam" id="PF00326">
    <property type="entry name" value="Peptidase_S9"/>
    <property type="match status" value="1"/>
</dbReference>
<dbReference type="InterPro" id="IPR001375">
    <property type="entry name" value="Peptidase_S9_cat"/>
</dbReference>
<reference evidence="2 3" key="1">
    <citation type="submission" date="2016-10" db="EMBL/GenBank/DDBJ databases">
        <title>Marinobacter salinus sp. nov., a moderately halophilic bacterium isolated from a tidal flat environment.</title>
        <authorList>
            <person name="Park S.-J."/>
        </authorList>
    </citation>
    <scope>NUCLEOTIDE SEQUENCE [LARGE SCALE GENOMIC DNA]</scope>
    <source>
        <strain evidence="2 3">Hb8</strain>
    </source>
</reference>
<name>A0A1D9GRV5_9GAMM</name>
<evidence type="ECO:0000259" key="1">
    <source>
        <dbReference type="Pfam" id="PF00326"/>
    </source>
</evidence>
<dbReference type="InterPro" id="IPR029058">
    <property type="entry name" value="AB_hydrolase_fold"/>
</dbReference>
<proteinExistence type="predicted"/>
<evidence type="ECO:0000313" key="2">
    <source>
        <dbReference type="EMBL" id="AOY90367.1"/>
    </source>
</evidence>
<dbReference type="SUPFAM" id="SSF53474">
    <property type="entry name" value="alpha/beta-Hydrolases"/>
    <property type="match status" value="1"/>
</dbReference>
<organism evidence="2 3">
    <name type="scientific">Marinobacter salinus</name>
    <dbReference type="NCBI Taxonomy" id="1874317"/>
    <lineage>
        <taxon>Bacteria</taxon>
        <taxon>Pseudomonadati</taxon>
        <taxon>Pseudomonadota</taxon>
        <taxon>Gammaproteobacteria</taxon>
        <taxon>Pseudomonadales</taxon>
        <taxon>Marinobacteraceae</taxon>
        <taxon>Marinobacter</taxon>
    </lineage>
</organism>
<protein>
    <submittedName>
        <fullName evidence="2">Peptidase S9</fullName>
    </submittedName>
</protein>
<dbReference type="STRING" id="1874317.BKP64_17955"/>
<dbReference type="GO" id="GO:0008236">
    <property type="term" value="F:serine-type peptidase activity"/>
    <property type="evidence" value="ECO:0007669"/>
    <property type="project" value="InterPro"/>
</dbReference>
<feature type="domain" description="Peptidase S9 prolyl oligopeptidase catalytic" evidence="1">
    <location>
        <begin position="405"/>
        <end position="609"/>
    </location>
</feature>
<dbReference type="GO" id="GO:0006508">
    <property type="term" value="P:proteolysis"/>
    <property type="evidence" value="ECO:0007669"/>
    <property type="project" value="InterPro"/>
</dbReference>
<evidence type="ECO:0000313" key="3">
    <source>
        <dbReference type="Proteomes" id="UP000177445"/>
    </source>
</evidence>
<dbReference type="KEGG" id="msq:BKP64_17955"/>